<dbReference type="Gene3D" id="1.25.40.20">
    <property type="entry name" value="Ankyrin repeat-containing domain"/>
    <property type="match status" value="1"/>
</dbReference>
<evidence type="ECO:0000256" key="2">
    <source>
        <dbReference type="ARBA" id="ARBA00023043"/>
    </source>
</evidence>
<name>A0A183CKG4_GLOPA</name>
<reference evidence="4" key="1">
    <citation type="submission" date="2014-05" db="EMBL/GenBank/DDBJ databases">
        <title>The genome and life-stage specific transcriptomes of Globodera pallida elucidate key aspects of plant parasitism by a cyst nematode.</title>
        <authorList>
            <person name="Cotton J.A."/>
            <person name="Lilley C.J."/>
            <person name="Jones L.M."/>
            <person name="Kikuchi T."/>
            <person name="Reid A.J."/>
            <person name="Thorpe P."/>
            <person name="Tsai I.J."/>
            <person name="Beasley H."/>
            <person name="Blok V."/>
            <person name="Cock P.J.A."/>
            <person name="Van den Akker S.E."/>
            <person name="Holroyd N."/>
            <person name="Hunt M."/>
            <person name="Mantelin S."/>
            <person name="Naghra H."/>
            <person name="Pain A."/>
            <person name="Palomares-Rius J.E."/>
            <person name="Zarowiecki M."/>
            <person name="Berriman M."/>
            <person name="Jones J.T."/>
            <person name="Urwin P.E."/>
        </authorList>
    </citation>
    <scope>NUCLEOTIDE SEQUENCE [LARGE SCALE GENOMIC DNA]</scope>
    <source>
        <strain evidence="4">Lindley</strain>
    </source>
</reference>
<sequence>MSQRDADESAAPLGQKIIFFVENGANIELADANGATALMFASKARWPDVVQYLLLMGARTDRTDDEGRTAIELAIEKGNAEIVDILLNAFAEPEINPQNGHDELI</sequence>
<feature type="repeat" description="ANK" evidence="3">
    <location>
        <begin position="66"/>
        <end position="98"/>
    </location>
</feature>
<dbReference type="SMART" id="SM00248">
    <property type="entry name" value="ANK"/>
    <property type="match status" value="2"/>
</dbReference>
<dbReference type="PROSITE" id="PS50297">
    <property type="entry name" value="ANK_REP_REGION"/>
    <property type="match status" value="2"/>
</dbReference>
<dbReference type="Proteomes" id="UP000050741">
    <property type="component" value="Unassembled WGS sequence"/>
</dbReference>
<evidence type="ECO:0000256" key="1">
    <source>
        <dbReference type="ARBA" id="ARBA00022737"/>
    </source>
</evidence>
<evidence type="ECO:0000313" key="5">
    <source>
        <dbReference type="WBParaSite" id="GPLIN_001337000"/>
    </source>
</evidence>
<dbReference type="InterPro" id="IPR002110">
    <property type="entry name" value="Ankyrin_rpt"/>
</dbReference>
<dbReference type="PROSITE" id="PS50088">
    <property type="entry name" value="ANK_REPEAT"/>
    <property type="match status" value="2"/>
</dbReference>
<reference evidence="5" key="2">
    <citation type="submission" date="2016-06" db="UniProtKB">
        <authorList>
            <consortium name="WormBaseParasite"/>
        </authorList>
    </citation>
    <scope>IDENTIFICATION</scope>
</reference>
<dbReference type="Pfam" id="PF12796">
    <property type="entry name" value="Ank_2"/>
    <property type="match status" value="1"/>
</dbReference>
<keyword evidence="2 3" id="KW-0040">ANK repeat</keyword>
<keyword evidence="4" id="KW-1185">Reference proteome</keyword>
<evidence type="ECO:0000313" key="4">
    <source>
        <dbReference type="Proteomes" id="UP000050741"/>
    </source>
</evidence>
<proteinExistence type="predicted"/>
<dbReference type="WBParaSite" id="GPLIN_001337000">
    <property type="protein sequence ID" value="GPLIN_001337000"/>
    <property type="gene ID" value="GPLIN_001337000"/>
</dbReference>
<dbReference type="InterPro" id="IPR036770">
    <property type="entry name" value="Ankyrin_rpt-contain_sf"/>
</dbReference>
<organism evidence="4 5">
    <name type="scientific">Globodera pallida</name>
    <name type="common">Potato cyst nematode worm</name>
    <name type="synonym">Heterodera pallida</name>
    <dbReference type="NCBI Taxonomy" id="36090"/>
    <lineage>
        <taxon>Eukaryota</taxon>
        <taxon>Metazoa</taxon>
        <taxon>Ecdysozoa</taxon>
        <taxon>Nematoda</taxon>
        <taxon>Chromadorea</taxon>
        <taxon>Rhabditida</taxon>
        <taxon>Tylenchina</taxon>
        <taxon>Tylenchomorpha</taxon>
        <taxon>Tylenchoidea</taxon>
        <taxon>Heteroderidae</taxon>
        <taxon>Heteroderinae</taxon>
        <taxon>Globodera</taxon>
    </lineage>
</organism>
<evidence type="ECO:0000256" key="3">
    <source>
        <dbReference type="PROSITE-ProRule" id="PRU00023"/>
    </source>
</evidence>
<dbReference type="PANTHER" id="PTHR24173">
    <property type="entry name" value="ANKYRIN REPEAT CONTAINING"/>
    <property type="match status" value="1"/>
</dbReference>
<feature type="repeat" description="ANK" evidence="3">
    <location>
        <begin position="33"/>
        <end position="65"/>
    </location>
</feature>
<keyword evidence="1" id="KW-0677">Repeat</keyword>
<accession>A0A183CKG4</accession>
<dbReference type="AlphaFoldDB" id="A0A183CKG4"/>
<dbReference type="PANTHER" id="PTHR24173:SF74">
    <property type="entry name" value="ANKYRIN REPEAT DOMAIN-CONTAINING PROTEIN 16"/>
    <property type="match status" value="1"/>
</dbReference>
<protein>
    <submittedName>
        <fullName evidence="5">ANK_REP_REGION domain-containing protein</fullName>
    </submittedName>
</protein>
<dbReference type="SUPFAM" id="SSF48403">
    <property type="entry name" value="Ankyrin repeat"/>
    <property type="match status" value="1"/>
</dbReference>